<keyword evidence="2" id="KW-0819">tRNA processing</keyword>
<dbReference type="GO" id="GO:0001522">
    <property type="term" value="P:pseudouridine synthesis"/>
    <property type="evidence" value="ECO:0000318"/>
    <property type="project" value="GO_Central"/>
</dbReference>
<dbReference type="Proteomes" id="UP000000305">
    <property type="component" value="Unassembled WGS sequence"/>
</dbReference>
<reference evidence="7 8" key="1">
    <citation type="journal article" date="2011" name="Science">
        <title>The ecoresponsive genome of Daphnia pulex.</title>
        <authorList>
            <person name="Colbourne J.K."/>
            <person name="Pfrender M.E."/>
            <person name="Gilbert D."/>
            <person name="Thomas W.K."/>
            <person name="Tucker A."/>
            <person name="Oakley T.H."/>
            <person name="Tokishita S."/>
            <person name="Aerts A."/>
            <person name="Arnold G.J."/>
            <person name="Basu M.K."/>
            <person name="Bauer D.J."/>
            <person name="Caceres C.E."/>
            <person name="Carmel L."/>
            <person name="Casola C."/>
            <person name="Choi J.H."/>
            <person name="Detter J.C."/>
            <person name="Dong Q."/>
            <person name="Dusheyko S."/>
            <person name="Eads B.D."/>
            <person name="Frohlich T."/>
            <person name="Geiler-Samerotte K.A."/>
            <person name="Gerlach D."/>
            <person name="Hatcher P."/>
            <person name="Jogdeo S."/>
            <person name="Krijgsveld J."/>
            <person name="Kriventseva E.V."/>
            <person name="Kultz D."/>
            <person name="Laforsch C."/>
            <person name="Lindquist E."/>
            <person name="Lopez J."/>
            <person name="Manak J.R."/>
            <person name="Muller J."/>
            <person name="Pangilinan J."/>
            <person name="Patwardhan R.P."/>
            <person name="Pitluck S."/>
            <person name="Pritham E.J."/>
            <person name="Rechtsteiner A."/>
            <person name="Rho M."/>
            <person name="Rogozin I.B."/>
            <person name="Sakarya O."/>
            <person name="Salamov A."/>
            <person name="Schaack S."/>
            <person name="Shapiro H."/>
            <person name="Shiga Y."/>
            <person name="Skalitzky C."/>
            <person name="Smith Z."/>
            <person name="Souvorov A."/>
            <person name="Sung W."/>
            <person name="Tang Z."/>
            <person name="Tsuchiya D."/>
            <person name="Tu H."/>
            <person name="Vos H."/>
            <person name="Wang M."/>
            <person name="Wolf Y.I."/>
            <person name="Yamagata H."/>
            <person name="Yamada T."/>
            <person name="Ye Y."/>
            <person name="Shaw J.R."/>
            <person name="Andrews J."/>
            <person name="Crease T.J."/>
            <person name="Tang H."/>
            <person name="Lucas S.M."/>
            <person name="Robertson H.M."/>
            <person name="Bork P."/>
            <person name="Koonin E.V."/>
            <person name="Zdobnov E.M."/>
            <person name="Grigoriev I.V."/>
            <person name="Lynch M."/>
            <person name="Boore J.L."/>
        </authorList>
    </citation>
    <scope>NUCLEOTIDE SEQUENCE [LARGE SCALE GENOMIC DNA]</scope>
</reference>
<evidence type="ECO:0000259" key="6">
    <source>
        <dbReference type="PROSITE" id="PS50984"/>
    </source>
</evidence>
<dbReference type="GO" id="GO:0005634">
    <property type="term" value="C:nucleus"/>
    <property type="evidence" value="ECO:0000318"/>
    <property type="project" value="GO_Central"/>
</dbReference>
<dbReference type="GO" id="GO:0008033">
    <property type="term" value="P:tRNA processing"/>
    <property type="evidence" value="ECO:0007669"/>
    <property type="project" value="UniProtKB-KW"/>
</dbReference>
<dbReference type="Gene3D" id="3.30.2350.20">
    <property type="entry name" value="TruD, catalytic domain"/>
    <property type="match status" value="2"/>
</dbReference>
<dbReference type="PANTHER" id="PTHR13326">
    <property type="entry name" value="TRNA PSEUDOURIDINE SYNTHASE D"/>
    <property type="match status" value="1"/>
</dbReference>
<name>E9GIP9_DAPPU</name>
<dbReference type="InterPro" id="IPR042214">
    <property type="entry name" value="TruD_catalytic"/>
</dbReference>
<dbReference type="PhylomeDB" id="E9GIP9"/>
<proteinExistence type="inferred from homology"/>
<organism evidence="7 8">
    <name type="scientific">Daphnia pulex</name>
    <name type="common">Water flea</name>
    <dbReference type="NCBI Taxonomy" id="6669"/>
    <lineage>
        <taxon>Eukaryota</taxon>
        <taxon>Metazoa</taxon>
        <taxon>Ecdysozoa</taxon>
        <taxon>Arthropoda</taxon>
        <taxon>Crustacea</taxon>
        <taxon>Branchiopoda</taxon>
        <taxon>Diplostraca</taxon>
        <taxon>Cladocera</taxon>
        <taxon>Anomopoda</taxon>
        <taxon>Daphniidae</taxon>
        <taxon>Daphnia</taxon>
    </lineage>
</organism>
<comment type="catalytic activity">
    <reaction evidence="4">
        <text>a uridine in tRNA = a pseudouridine in tRNA</text>
        <dbReference type="Rhea" id="RHEA:54572"/>
        <dbReference type="Rhea" id="RHEA-COMP:13339"/>
        <dbReference type="Rhea" id="RHEA-COMP:13934"/>
        <dbReference type="ChEBI" id="CHEBI:65314"/>
        <dbReference type="ChEBI" id="CHEBI:65315"/>
    </reaction>
</comment>
<evidence type="ECO:0000313" key="7">
    <source>
        <dbReference type="EMBL" id="EFX80696.1"/>
    </source>
</evidence>
<dbReference type="SUPFAM" id="SSF55120">
    <property type="entry name" value="Pseudouridine synthase"/>
    <property type="match status" value="1"/>
</dbReference>
<sequence>MEEQECEIVFVSNKSPKKENILEALTKYKLKQQEQQQHTMETKAGPSKGNVILNDSPALSVKGEVSNETSKGRKGKKLSLEKQSSVKPLVTRKSQFTAINVKQYKNKRNRLQMKHLQNAAKSEKKLYLENDFEIGITEYISQGRGFSADIYHSLSDFQVHEISLDGSVVHLTKMNNPLIKPSPCKGEFVITPEQLNSIDDTILKTDDDEKIKTTEIDITDISENQRDNLQKILKEKFHVHEPVYVGKQLILKICNMQDEIRRQDGSLGYIQFTMFTEEISTKTAIKKIANRLRKSSDCFMTAEHKIGRSNCQLVTVKSEDSIGLCVTESLKNISIGNFSFAPKRLQRGDLKGNHFSIALRKIIGDKGHIEANLRSLKDNGFVNYYENLHFGLLRDAPKHLIGKQLLLKKWQEAIDLILQPHPELKITDQITLACIEYKFSRVVHLTFDEDTLKNSIKAQLLSNIKIHGENLVKAVNAIPFGLRLSFVRAYQCFLWNTIVSKRIAKFGAKLIVGDLVYAPGDSGRRDNKRQHNQREVIFIDQNNIHKYTIYDVVLPLPGCNITYPANEVAGWYKDLLLADGLLEKDFNSGLRTSGIKNGAYRPVVLRPSNLEWKFVHYDNPGQKLIPSDLDRLHQIELPSVSSQGL</sequence>
<dbReference type="InterPro" id="IPR011760">
    <property type="entry name" value="PsdUridine_synth_TruD_insert"/>
</dbReference>
<dbReference type="GO" id="GO:0003723">
    <property type="term" value="F:RNA binding"/>
    <property type="evidence" value="ECO:0007669"/>
    <property type="project" value="InterPro"/>
</dbReference>
<dbReference type="InParanoid" id="E9GIP9"/>
<gene>
    <name evidence="7" type="ORF">DAPPUDRAFT_318408</name>
</gene>
<feature type="domain" description="TRUD" evidence="6">
    <location>
        <begin position="380"/>
        <end position="606"/>
    </location>
</feature>
<dbReference type="PIRSF" id="PIRSF037016">
    <property type="entry name" value="Pseudouridin_synth_euk_prd"/>
    <property type="match status" value="1"/>
</dbReference>
<dbReference type="OrthoDB" id="447290at2759"/>
<dbReference type="KEGG" id="dpx:DAPPUDRAFT_318408"/>
<accession>E9GIP9</accession>
<dbReference type="InterPro" id="IPR020103">
    <property type="entry name" value="PsdUridine_synth_cat_dom_sf"/>
</dbReference>
<dbReference type="OMA" id="SIRETWW"/>
<dbReference type="Pfam" id="PF01142">
    <property type="entry name" value="TruD"/>
    <property type="match status" value="1"/>
</dbReference>
<evidence type="ECO:0000313" key="8">
    <source>
        <dbReference type="Proteomes" id="UP000000305"/>
    </source>
</evidence>
<keyword evidence="3" id="KW-0413">Isomerase</keyword>
<evidence type="ECO:0000256" key="4">
    <source>
        <dbReference type="ARBA" id="ARBA00036943"/>
    </source>
</evidence>
<feature type="region of interest" description="Disordered" evidence="5">
    <location>
        <begin position="32"/>
        <end position="83"/>
    </location>
</feature>
<keyword evidence="8" id="KW-1185">Reference proteome</keyword>
<dbReference type="PROSITE" id="PS50984">
    <property type="entry name" value="TRUD"/>
    <property type="match status" value="1"/>
</dbReference>
<evidence type="ECO:0000256" key="5">
    <source>
        <dbReference type="SAM" id="MobiDB-lite"/>
    </source>
</evidence>
<dbReference type="GO" id="GO:0009982">
    <property type="term" value="F:pseudouridine synthase activity"/>
    <property type="evidence" value="ECO:0000318"/>
    <property type="project" value="GO_Central"/>
</dbReference>
<dbReference type="InterPro" id="IPR001656">
    <property type="entry name" value="PsdUridine_synth_TruD"/>
</dbReference>
<evidence type="ECO:0000256" key="1">
    <source>
        <dbReference type="ARBA" id="ARBA00007953"/>
    </source>
</evidence>
<dbReference type="AlphaFoldDB" id="E9GIP9"/>
<comment type="similarity">
    <text evidence="1">Belongs to the pseudouridine synthase TruD family.</text>
</comment>
<dbReference type="FunCoup" id="E9GIP9">
    <property type="interactions" value="1730"/>
</dbReference>
<dbReference type="CDD" id="cd02576">
    <property type="entry name" value="PseudoU_synth_ScPUS7"/>
    <property type="match status" value="1"/>
</dbReference>
<evidence type="ECO:0000256" key="2">
    <source>
        <dbReference type="ARBA" id="ARBA00022694"/>
    </source>
</evidence>
<dbReference type="eggNOG" id="KOG2339">
    <property type="taxonomic scope" value="Eukaryota"/>
</dbReference>
<dbReference type="HOGENOM" id="CLU_005281_0_1_1"/>
<dbReference type="STRING" id="6669.E9GIP9"/>
<protein>
    <recommendedName>
        <fullName evidence="6">TRUD domain-containing protein</fullName>
    </recommendedName>
</protein>
<dbReference type="EMBL" id="GL732546">
    <property type="protein sequence ID" value="EFX80696.1"/>
    <property type="molecule type" value="Genomic_DNA"/>
</dbReference>
<dbReference type="PANTHER" id="PTHR13326:SF31">
    <property type="entry name" value="PSEUDOURIDYLATE SYNTHASE 7 HOMOLOG"/>
    <property type="match status" value="1"/>
</dbReference>
<evidence type="ECO:0000256" key="3">
    <source>
        <dbReference type="ARBA" id="ARBA00023235"/>
    </source>
</evidence>